<evidence type="ECO:0000256" key="11">
    <source>
        <dbReference type="ARBA" id="ARBA00023306"/>
    </source>
</evidence>
<evidence type="ECO:0000256" key="13">
    <source>
        <dbReference type="ARBA" id="ARBA00054532"/>
    </source>
</evidence>
<dbReference type="GO" id="GO:0005524">
    <property type="term" value="F:ATP binding"/>
    <property type="evidence" value="ECO:0007669"/>
    <property type="project" value="UniProtKB-UniRule"/>
</dbReference>
<dbReference type="AlphaFoldDB" id="A0A0K1JJZ8"/>
<dbReference type="GO" id="GO:0051301">
    <property type="term" value="P:cell division"/>
    <property type="evidence" value="ECO:0007669"/>
    <property type="project" value="UniProtKB-KW"/>
</dbReference>
<dbReference type="InterPro" id="IPR050191">
    <property type="entry name" value="ATP-dep_DNA_ligase"/>
</dbReference>
<protein>
    <recommendedName>
        <fullName evidence="14">Probable DNA ligase</fullName>
        <ecNumber evidence="14">6.5.1.1</ecNumber>
    </recommendedName>
    <alternativeName>
        <fullName evidence="14">Polydeoxyribonucleotide synthase [ATP]</fullName>
    </alternativeName>
</protein>
<evidence type="ECO:0000256" key="14">
    <source>
        <dbReference type="HAMAP-Rule" id="MF_00407"/>
    </source>
</evidence>
<evidence type="ECO:0000313" key="18">
    <source>
        <dbReference type="EMBL" id="AKU17031.1"/>
    </source>
</evidence>
<evidence type="ECO:0000256" key="12">
    <source>
        <dbReference type="ARBA" id="ARBA00034003"/>
    </source>
</evidence>
<dbReference type="Gene3D" id="2.40.50.140">
    <property type="entry name" value="Nucleic acid-binding proteins"/>
    <property type="match status" value="1"/>
</dbReference>
<evidence type="ECO:0000256" key="16">
    <source>
        <dbReference type="RuleBase" id="RU004196"/>
    </source>
</evidence>
<dbReference type="GO" id="GO:0006281">
    <property type="term" value="P:DNA repair"/>
    <property type="evidence" value="ECO:0007669"/>
    <property type="project" value="UniProtKB-UniRule"/>
</dbReference>
<evidence type="ECO:0000256" key="8">
    <source>
        <dbReference type="ARBA" id="ARBA00022842"/>
    </source>
</evidence>
<keyword evidence="9 14" id="KW-0233">DNA recombination</keyword>
<evidence type="ECO:0000256" key="7">
    <source>
        <dbReference type="ARBA" id="ARBA00022840"/>
    </source>
</evidence>
<evidence type="ECO:0000256" key="2">
    <source>
        <dbReference type="ARBA" id="ARBA00022618"/>
    </source>
</evidence>
<organism evidence="18 19">
    <name type="scientific">Luteipulveratus mongoliensis</name>
    <dbReference type="NCBI Taxonomy" id="571913"/>
    <lineage>
        <taxon>Bacteria</taxon>
        <taxon>Bacillati</taxon>
        <taxon>Actinomycetota</taxon>
        <taxon>Actinomycetes</taxon>
        <taxon>Micrococcales</taxon>
        <taxon>Dermacoccaceae</taxon>
        <taxon>Luteipulveratus</taxon>
    </lineage>
</organism>
<dbReference type="GO" id="GO:0046872">
    <property type="term" value="F:metal ion binding"/>
    <property type="evidence" value="ECO:0007669"/>
    <property type="project" value="UniProtKB-KW"/>
</dbReference>
<dbReference type="GO" id="GO:0006310">
    <property type="term" value="P:DNA recombination"/>
    <property type="evidence" value="ECO:0007669"/>
    <property type="project" value="UniProtKB-UniRule"/>
</dbReference>
<evidence type="ECO:0000256" key="4">
    <source>
        <dbReference type="ARBA" id="ARBA00022723"/>
    </source>
</evidence>
<dbReference type="HAMAP" id="MF_00407">
    <property type="entry name" value="DNA_ligase"/>
    <property type="match status" value="1"/>
</dbReference>
<evidence type="ECO:0000256" key="15">
    <source>
        <dbReference type="RuleBase" id="RU000617"/>
    </source>
</evidence>
<feature type="active site" description="N6-AMP-lysine intermediate" evidence="14">
    <location>
        <position position="213"/>
    </location>
</feature>
<feature type="binding site" evidence="14">
    <location>
        <position position="374"/>
    </location>
    <ligand>
        <name>ATP</name>
        <dbReference type="ChEBI" id="CHEBI:30616"/>
    </ligand>
</feature>
<dbReference type="Gene3D" id="3.30.470.30">
    <property type="entry name" value="DNA ligase/mRNA capping enzyme"/>
    <property type="match status" value="1"/>
</dbReference>
<reference evidence="18 19" key="1">
    <citation type="submission" date="2015-03" db="EMBL/GenBank/DDBJ databases">
        <title>Luteipulveratus halotolerans sp. nov., a novel actinobacterium (Dermacoccaceae) from Sarawak, Malaysia.</title>
        <authorList>
            <person name="Juboi H."/>
            <person name="Basik A."/>
            <person name="Shamsul S.S."/>
            <person name="Arnold P."/>
            <person name="Schmitt E.K."/>
            <person name="Sanglier J.-J."/>
            <person name="Yeo T."/>
        </authorList>
    </citation>
    <scope>NUCLEOTIDE SEQUENCE [LARGE SCALE GENOMIC DNA]</scope>
    <source>
        <strain evidence="18 19">MN07-A0370</strain>
    </source>
</reference>
<evidence type="ECO:0000313" key="19">
    <source>
        <dbReference type="Proteomes" id="UP000066480"/>
    </source>
</evidence>
<comment type="cofactor">
    <cofactor evidence="14">
        <name>Mg(2+)</name>
        <dbReference type="ChEBI" id="CHEBI:18420"/>
    </cofactor>
</comment>
<dbReference type="GO" id="GO:0003677">
    <property type="term" value="F:DNA binding"/>
    <property type="evidence" value="ECO:0007669"/>
    <property type="project" value="InterPro"/>
</dbReference>
<feature type="binding site" evidence="14">
    <location>
        <position position="218"/>
    </location>
    <ligand>
        <name>ATP</name>
        <dbReference type="ChEBI" id="CHEBI:30616"/>
    </ligand>
</feature>
<keyword evidence="7 14" id="KW-0067">ATP-binding</keyword>
<keyword evidence="2 14" id="KW-0132">Cell division</keyword>
<evidence type="ECO:0000259" key="17">
    <source>
        <dbReference type="PROSITE" id="PS50160"/>
    </source>
</evidence>
<dbReference type="SUPFAM" id="SSF117018">
    <property type="entry name" value="ATP-dependent DNA ligase DNA-binding domain"/>
    <property type="match status" value="1"/>
</dbReference>
<evidence type="ECO:0000256" key="5">
    <source>
        <dbReference type="ARBA" id="ARBA00022741"/>
    </source>
</evidence>
<feature type="binding site" evidence="14">
    <location>
        <position position="233"/>
    </location>
    <ligand>
        <name>ATP</name>
        <dbReference type="ChEBI" id="CHEBI:30616"/>
    </ligand>
</feature>
<dbReference type="NCBIfam" id="TIGR00574">
    <property type="entry name" value="dnl1"/>
    <property type="match status" value="1"/>
</dbReference>
<dbReference type="RefSeq" id="WP_052593052.1">
    <property type="nucleotide sequence ID" value="NZ_CP011112.1"/>
</dbReference>
<dbReference type="InterPro" id="IPR012340">
    <property type="entry name" value="NA-bd_OB-fold"/>
</dbReference>
<keyword evidence="11 14" id="KW-0131">Cell cycle</keyword>
<comment type="catalytic activity">
    <reaction evidence="12 14 15">
        <text>ATP + (deoxyribonucleotide)n-3'-hydroxyl + 5'-phospho-(deoxyribonucleotide)m = (deoxyribonucleotide)n+m + AMP + diphosphate.</text>
        <dbReference type="EC" id="6.5.1.1"/>
    </reaction>
</comment>
<keyword evidence="19" id="KW-1185">Reference proteome</keyword>
<proteinExistence type="inferred from homology"/>
<dbReference type="GO" id="GO:0071897">
    <property type="term" value="P:DNA biosynthetic process"/>
    <property type="evidence" value="ECO:0007669"/>
    <property type="project" value="InterPro"/>
</dbReference>
<comment type="similarity">
    <text evidence="14 16">Belongs to the ATP-dependent DNA ligase family.</text>
</comment>
<dbReference type="EMBL" id="CP011112">
    <property type="protein sequence ID" value="AKU17031.1"/>
    <property type="molecule type" value="Genomic_DNA"/>
</dbReference>
<keyword evidence="5 14" id="KW-0547">Nucleotide-binding</keyword>
<dbReference type="Proteomes" id="UP000066480">
    <property type="component" value="Chromosome"/>
</dbReference>
<dbReference type="InterPro" id="IPR000977">
    <property type="entry name" value="DNA_ligase_ATP-dep"/>
</dbReference>
<gene>
    <name evidence="14" type="primary">lig</name>
    <name evidence="18" type="ORF">VV02_16105</name>
</gene>
<keyword evidence="10 14" id="KW-0234">DNA repair</keyword>
<evidence type="ECO:0000256" key="6">
    <source>
        <dbReference type="ARBA" id="ARBA00022763"/>
    </source>
</evidence>
<feature type="binding site" evidence="14">
    <location>
        <position position="262"/>
    </location>
    <ligand>
        <name>ATP</name>
        <dbReference type="ChEBI" id="CHEBI:30616"/>
    </ligand>
</feature>
<dbReference type="GO" id="GO:0006260">
    <property type="term" value="P:DNA replication"/>
    <property type="evidence" value="ECO:0007669"/>
    <property type="project" value="UniProtKB-UniRule"/>
</dbReference>
<dbReference type="Pfam" id="PF04679">
    <property type="entry name" value="DNA_ligase_A_C"/>
    <property type="match status" value="1"/>
</dbReference>
<dbReference type="Pfam" id="PF04675">
    <property type="entry name" value="DNA_ligase_A_N"/>
    <property type="match status" value="1"/>
</dbReference>
<evidence type="ECO:0000256" key="10">
    <source>
        <dbReference type="ARBA" id="ARBA00023204"/>
    </source>
</evidence>
<dbReference type="EC" id="6.5.1.1" evidence="14"/>
<keyword evidence="8 14" id="KW-0460">Magnesium</keyword>
<feature type="binding site" evidence="14">
    <location>
        <position position="380"/>
    </location>
    <ligand>
        <name>ATP</name>
        <dbReference type="ChEBI" id="CHEBI:30616"/>
    </ligand>
</feature>
<dbReference type="PANTHER" id="PTHR45674:SF13">
    <property type="entry name" value="DNA LIGASE-RELATED"/>
    <property type="match status" value="1"/>
</dbReference>
<dbReference type="InterPro" id="IPR022865">
    <property type="entry name" value="DNA_ligae_ATP-dep_bac/arc"/>
</dbReference>
<dbReference type="PANTHER" id="PTHR45674">
    <property type="entry name" value="DNA LIGASE 1/3 FAMILY MEMBER"/>
    <property type="match status" value="1"/>
</dbReference>
<keyword evidence="1 14" id="KW-0436">Ligase</keyword>
<dbReference type="CDD" id="cd07901">
    <property type="entry name" value="Adenylation_DNA_ligase_Arch_LigB"/>
    <property type="match status" value="1"/>
</dbReference>
<dbReference type="PROSITE" id="PS00697">
    <property type="entry name" value="DNA_LIGASE_A1"/>
    <property type="match status" value="1"/>
</dbReference>
<dbReference type="InterPro" id="IPR012310">
    <property type="entry name" value="DNA_ligase_ATP-dep_cent"/>
</dbReference>
<dbReference type="SUPFAM" id="SSF50249">
    <property type="entry name" value="Nucleic acid-binding proteins"/>
    <property type="match status" value="1"/>
</dbReference>
<dbReference type="Gene3D" id="1.10.3260.10">
    <property type="entry name" value="DNA ligase, ATP-dependent, N-terminal domain"/>
    <property type="match status" value="1"/>
</dbReference>
<dbReference type="STRING" id="571913.VV02_16105"/>
<dbReference type="SUPFAM" id="SSF56091">
    <property type="entry name" value="DNA ligase/mRNA capping enzyme, catalytic domain"/>
    <property type="match status" value="1"/>
</dbReference>
<evidence type="ECO:0000256" key="3">
    <source>
        <dbReference type="ARBA" id="ARBA00022705"/>
    </source>
</evidence>
<dbReference type="InterPro" id="IPR016059">
    <property type="entry name" value="DNA_ligase_ATP-dep_CS"/>
</dbReference>
<dbReference type="Pfam" id="PF01068">
    <property type="entry name" value="DNA_ligase_A_M"/>
    <property type="match status" value="1"/>
</dbReference>
<dbReference type="PROSITE" id="PS50160">
    <property type="entry name" value="DNA_LIGASE_A3"/>
    <property type="match status" value="1"/>
</dbReference>
<sequence length="511" mass="54974">MLLYDVVDASARVGATRSRTTKTQVIAELLRTAPADEVELVTAYLSGVLPQRRTGVGWRGLAQLPDPAPAAALTVTAVDAVMRRLTETAGVGSTATRAALVRELFESATEPEQGFLRGLMTGEIRQGALDGVMLAAIAEAAEVPQASVRRAVMLAGFAGPVAAAALTGGQAALDQITLEVGRPLRPMLAGSAADVSAAVDTLPADVPFAVECKLDGIRVQAHKRGDQVRLFSRSLDDVTERLPEIVDAVAALPAESVVLDGEVIALRADGSPHPFQVTGARTASSKDPAELRRTTPVTPWFFDLLHVDGRDLIDAPAHERIAALVGLVPESMVVPRLETQDPAQAQEFFDHWVSEGHEGVVVKDLSVPYAAGRRGAGWVKVKPRHTLDLAVLAIEWGSGRRKGLLSNIHLGARDPETGGFVMLGKTFKGMTDEMLAWQTTRFTELATDLGDWVVTVRPEQVVEIAFDGVQRSSRYPGGMALRFARVLRYRDDKRAEEADTIDQVRALRDWT</sequence>
<dbReference type="CDD" id="cd07972">
    <property type="entry name" value="OBF_DNA_ligase_Arch_LigB"/>
    <property type="match status" value="1"/>
</dbReference>
<dbReference type="NCBIfam" id="NF002868">
    <property type="entry name" value="PRK03180.1"/>
    <property type="match status" value="1"/>
</dbReference>
<feature type="binding site" evidence="14">
    <location>
        <position position="302"/>
    </location>
    <ligand>
        <name>ATP</name>
        <dbReference type="ChEBI" id="CHEBI:30616"/>
    </ligand>
</feature>
<keyword evidence="3 14" id="KW-0235">DNA replication</keyword>
<dbReference type="InterPro" id="IPR012308">
    <property type="entry name" value="DNA_ligase_ATP-dep_N"/>
</dbReference>
<dbReference type="KEGG" id="lmoi:VV02_16105"/>
<comment type="function">
    <text evidence="13 14">DNA ligase that seals nicks in double-stranded DNA during DNA replication, DNA recombination and DNA repair.</text>
</comment>
<dbReference type="InterPro" id="IPR036599">
    <property type="entry name" value="DNA_ligase_N_sf"/>
</dbReference>
<evidence type="ECO:0000256" key="9">
    <source>
        <dbReference type="ARBA" id="ARBA00023172"/>
    </source>
</evidence>
<dbReference type="FunFam" id="2.40.50.140:FF:000163">
    <property type="entry name" value="Probable DNA ligase"/>
    <property type="match status" value="1"/>
</dbReference>
<feature type="domain" description="ATP-dependent DNA ligase family profile" evidence="17">
    <location>
        <begin position="290"/>
        <end position="414"/>
    </location>
</feature>
<keyword evidence="6 14" id="KW-0227">DNA damage</keyword>
<name>A0A0K1JJZ8_9MICO</name>
<keyword evidence="4 14" id="KW-0479">Metal-binding</keyword>
<dbReference type="PATRIC" id="fig|571913.6.peg.3269"/>
<dbReference type="GO" id="GO:0003910">
    <property type="term" value="F:DNA ligase (ATP) activity"/>
    <property type="evidence" value="ECO:0007669"/>
    <property type="project" value="UniProtKB-UniRule"/>
</dbReference>
<evidence type="ECO:0000256" key="1">
    <source>
        <dbReference type="ARBA" id="ARBA00022598"/>
    </source>
</evidence>
<accession>A0A0K1JJZ8</accession>
<feature type="binding site" evidence="14">
    <location>
        <position position="211"/>
    </location>
    <ligand>
        <name>ATP</name>
        <dbReference type="ChEBI" id="CHEBI:30616"/>
    </ligand>
</feature>
<dbReference type="InterPro" id="IPR012309">
    <property type="entry name" value="DNA_ligase_ATP-dep_C"/>
</dbReference>